<evidence type="ECO:0000256" key="1">
    <source>
        <dbReference type="SAM" id="MobiDB-lite"/>
    </source>
</evidence>
<dbReference type="EMBL" id="LT553527">
    <property type="protein sequence ID" value="SAM01414.1"/>
    <property type="molecule type" value="Genomic_DNA"/>
</dbReference>
<feature type="domain" description="Transcription regulator Rua1 C-terminal" evidence="2">
    <location>
        <begin position="330"/>
        <end position="396"/>
    </location>
</feature>
<dbReference type="Pfam" id="PF14616">
    <property type="entry name" value="Rua1_C"/>
    <property type="match status" value="1"/>
</dbReference>
<dbReference type="InParanoid" id="A0A168NXW2"/>
<evidence type="ECO:0000313" key="4">
    <source>
        <dbReference type="Proteomes" id="UP000078561"/>
    </source>
</evidence>
<feature type="region of interest" description="Disordered" evidence="1">
    <location>
        <begin position="89"/>
        <end position="132"/>
    </location>
</feature>
<dbReference type="STRING" id="4829.A0A168NXW2"/>
<protein>
    <recommendedName>
        <fullName evidence="2">Transcription regulator Rua1 C-terminal domain-containing protein</fullName>
    </recommendedName>
</protein>
<proteinExistence type="predicted"/>
<feature type="compositionally biased region" description="Low complexity" evidence="1">
    <location>
        <begin position="50"/>
        <end position="66"/>
    </location>
</feature>
<gene>
    <name evidence="3" type="primary">ABSGL_07155.1 scaffold 8717</name>
</gene>
<dbReference type="PANTHER" id="PTHR28125:SF3">
    <property type="entry name" value="TRANSCRIPTION REGULATOR RUA1 C-TERMINAL DOMAIN-CONTAINING PROTEIN"/>
    <property type="match status" value="1"/>
</dbReference>
<organism evidence="3">
    <name type="scientific">Absidia glauca</name>
    <name type="common">Pin mould</name>
    <dbReference type="NCBI Taxonomy" id="4829"/>
    <lineage>
        <taxon>Eukaryota</taxon>
        <taxon>Fungi</taxon>
        <taxon>Fungi incertae sedis</taxon>
        <taxon>Mucoromycota</taxon>
        <taxon>Mucoromycotina</taxon>
        <taxon>Mucoromycetes</taxon>
        <taxon>Mucorales</taxon>
        <taxon>Cunninghamellaceae</taxon>
        <taxon>Absidia</taxon>
    </lineage>
</organism>
<sequence length="409" mass="45831">MHNSTDQDVMDLYSTPSNTTASSLMDAYLNPEFQYSLQLATLNHHSNSGSITATPTAPANSATTTTVPPPTSSFDLFWELSSPSFENNVPQMLQQQQSRSKPSLPLLPDKSESESNSVTLARAPHQEMNSNVSKRACSTPLLKYHRSVSQLHQAASSQRPSPTLPIFNHRASLPNIYPVNGDGGYANQHSSSLDTFTSTPSGNSHNSYNSHYLTASPTTWDQGLPGNRHHPRSASTFDESTRKRTKSMDNMNDKQSKGLAQQYYQTKQLDLQQNHPQFHLQHGKQQQYLYPTQQYHPNSVSSTISVFSIDGSAPALEYPNDSANVAFYPAYWYHKQFFHGISSVSGQPFTSPLEQRINKETDLLEGLCHQCLQFVPICNTKRKNSVLWYRHAHKCHIYDKPKSKSAQQP</sequence>
<dbReference type="AlphaFoldDB" id="A0A168NXW2"/>
<reference evidence="3" key="1">
    <citation type="submission" date="2016-04" db="EMBL/GenBank/DDBJ databases">
        <authorList>
            <person name="Evans L.H."/>
            <person name="Alamgir A."/>
            <person name="Owens N."/>
            <person name="Weber N.D."/>
            <person name="Virtaneva K."/>
            <person name="Barbian K."/>
            <person name="Babar A."/>
            <person name="Rosenke K."/>
        </authorList>
    </citation>
    <scope>NUCLEOTIDE SEQUENCE [LARGE SCALE GENOMIC DNA]</scope>
    <source>
        <strain evidence="3">CBS 101.48</strain>
    </source>
</reference>
<feature type="region of interest" description="Disordered" evidence="1">
    <location>
        <begin position="47"/>
        <end position="67"/>
    </location>
</feature>
<dbReference type="InterPro" id="IPR028012">
    <property type="entry name" value="Rua1_C"/>
</dbReference>
<feature type="compositionally biased region" description="Polar residues" evidence="1">
    <location>
        <begin position="89"/>
        <end position="101"/>
    </location>
</feature>
<evidence type="ECO:0000259" key="2">
    <source>
        <dbReference type="Pfam" id="PF14616"/>
    </source>
</evidence>
<feature type="region of interest" description="Disordered" evidence="1">
    <location>
        <begin position="218"/>
        <end position="253"/>
    </location>
</feature>
<keyword evidence="4" id="KW-1185">Reference proteome</keyword>
<dbReference type="PANTHER" id="PTHR28125">
    <property type="entry name" value="MEIOTIC EXPRESSION UP-REGULATED PROTEIN 26"/>
    <property type="match status" value="1"/>
</dbReference>
<evidence type="ECO:0000313" key="3">
    <source>
        <dbReference type="EMBL" id="SAM01414.1"/>
    </source>
</evidence>
<dbReference type="Proteomes" id="UP000078561">
    <property type="component" value="Unassembled WGS sequence"/>
</dbReference>
<name>A0A168NXW2_ABSGL</name>
<dbReference type="OrthoDB" id="5595379at2759"/>
<accession>A0A168NXW2</accession>